<sequence length="534" mass="56121">MLEAYPYLTVVPPLVAIILAIVTRRVLLSLGIGIVAAAALVANLSPLGTLKEIWGAFFGIFYADGALNTDKIYILLFLIILGVITALILMSGGSAALSEWAAGKIKNRKGAQFLAAILGIAIFIDDYFNALAVGQVAKPITDKYHVSRAKLAYIIDSTSAPVAVLAPFSSWGASIIGLLAPIVVAAGLQQSEVTVFLGAAATNFYAITAVLMVLLMISFGIDFGPMRTEERRAIREGETYSPNDEIPGELGDDLPVHPEGKMRSLVVPFIALIVGVIGAMLVTGGIEGQSWTLMDMLANTLVTESLMIGGLAGLLAALLLYFSETRNNQTFDSKVFGRGVVQGARSMLPAVVILLLAWALGSLISALGTGKYLGSLVETAHLAPQWLIPVMFIAACLMSFSTGTSWGSFGLLIPIAGDLIIHVNAPEYLIPAIGAVLAGSVMGDHCSPISDTTILSATGASSSLITHVRTQLPYALTCMAASLTGYVVLAATGSNLVGLLTALITLLAIVFVWRRMATALDEEIPDSEKAPIFI</sequence>
<dbReference type="PANTHER" id="PTHR43478">
    <property type="entry name" value="NA+/H+ ANTIPORTER-RELATED"/>
    <property type="match status" value="1"/>
</dbReference>
<dbReference type="RefSeq" id="WP_071164184.1">
    <property type="nucleotide sequence ID" value="NZ_CP017812.1"/>
</dbReference>
<feature type="transmembrane region" description="Helical" evidence="6">
    <location>
        <begin position="265"/>
        <end position="286"/>
    </location>
</feature>
<keyword evidence="2" id="KW-1003">Cell membrane</keyword>
<reference evidence="8 9" key="1">
    <citation type="submission" date="2016-10" db="EMBL/GenBank/DDBJ databases">
        <title>Actinomyces aegypiusis sp. nov., isolated from the Aegypius monachus in Qinghai Tibet Plateau China.</title>
        <authorList>
            <person name="Wang Y."/>
        </authorList>
    </citation>
    <scope>NUCLEOTIDE SEQUENCE [LARGE SCALE GENOMIC DNA]</scope>
    <source>
        <strain evidence="8 9">VUL4_3</strain>
    </source>
</reference>
<feature type="transmembrane region" description="Helical" evidence="6">
    <location>
        <begin position="27"/>
        <end position="45"/>
    </location>
</feature>
<organism evidence="8 9">
    <name type="scientific">Boudabousia tangfeifanii</name>
    <dbReference type="NCBI Taxonomy" id="1912795"/>
    <lineage>
        <taxon>Bacteria</taxon>
        <taxon>Bacillati</taxon>
        <taxon>Actinomycetota</taxon>
        <taxon>Actinomycetes</taxon>
        <taxon>Actinomycetales</taxon>
        <taxon>Actinomycetaceae</taxon>
        <taxon>Boudabousia</taxon>
    </lineage>
</organism>
<comment type="subcellular location">
    <subcellularLocation>
        <location evidence="1">Cell membrane</location>
        <topology evidence="1">Multi-pass membrane protein</topology>
    </subcellularLocation>
</comment>
<keyword evidence="3 6" id="KW-0812">Transmembrane</keyword>
<dbReference type="OrthoDB" id="9762978at2"/>
<feature type="transmembrane region" description="Helical" evidence="6">
    <location>
        <begin position="496"/>
        <end position="513"/>
    </location>
</feature>
<dbReference type="KEGG" id="avu:BK816_04935"/>
<evidence type="ECO:0000256" key="5">
    <source>
        <dbReference type="ARBA" id="ARBA00023136"/>
    </source>
</evidence>
<feature type="transmembrane region" description="Helical" evidence="6">
    <location>
        <begin position="344"/>
        <end position="366"/>
    </location>
</feature>
<name>A0A1D9MKG8_9ACTO</name>
<feature type="transmembrane region" description="Helical" evidence="6">
    <location>
        <begin position="386"/>
        <end position="413"/>
    </location>
</feature>
<evidence type="ECO:0000259" key="7">
    <source>
        <dbReference type="Pfam" id="PF03553"/>
    </source>
</evidence>
<evidence type="ECO:0000313" key="9">
    <source>
        <dbReference type="Proteomes" id="UP000176288"/>
    </source>
</evidence>
<protein>
    <submittedName>
        <fullName evidence="8">Sodium:proton antiporter</fullName>
    </submittedName>
</protein>
<keyword evidence="4 6" id="KW-1133">Transmembrane helix</keyword>
<dbReference type="InterPro" id="IPR018461">
    <property type="entry name" value="Na/H_Antiport_NhaC-like_C"/>
</dbReference>
<evidence type="ECO:0000256" key="3">
    <source>
        <dbReference type="ARBA" id="ARBA00022692"/>
    </source>
</evidence>
<evidence type="ECO:0000256" key="4">
    <source>
        <dbReference type="ARBA" id="ARBA00022989"/>
    </source>
</evidence>
<keyword evidence="9" id="KW-1185">Reference proteome</keyword>
<feature type="transmembrane region" description="Helical" evidence="6">
    <location>
        <begin position="6"/>
        <end position="22"/>
    </location>
</feature>
<gene>
    <name evidence="8" type="ORF">BK816_04935</name>
</gene>
<dbReference type="EMBL" id="CP017812">
    <property type="protein sequence ID" value="AOZ72718.1"/>
    <property type="molecule type" value="Genomic_DNA"/>
</dbReference>
<dbReference type="STRING" id="1912795.BK816_04935"/>
<feature type="transmembrane region" description="Helical" evidence="6">
    <location>
        <begin position="306"/>
        <end position="323"/>
    </location>
</feature>
<proteinExistence type="predicted"/>
<dbReference type="GO" id="GO:0005886">
    <property type="term" value="C:plasma membrane"/>
    <property type="evidence" value="ECO:0007669"/>
    <property type="project" value="UniProtKB-SubCell"/>
</dbReference>
<accession>A0A1D9MKG8</accession>
<evidence type="ECO:0000256" key="2">
    <source>
        <dbReference type="ARBA" id="ARBA00022475"/>
    </source>
</evidence>
<keyword evidence="5 6" id="KW-0472">Membrane</keyword>
<evidence type="ECO:0000256" key="6">
    <source>
        <dbReference type="SAM" id="Phobius"/>
    </source>
</evidence>
<dbReference type="AlphaFoldDB" id="A0A1D9MKG8"/>
<dbReference type="Pfam" id="PF03553">
    <property type="entry name" value="Na_H_antiporter"/>
    <property type="match status" value="1"/>
</dbReference>
<dbReference type="PANTHER" id="PTHR43478:SF1">
    <property type="entry name" value="NA+_H+ ANTIPORTER NHAC-LIKE C-TERMINAL DOMAIN-CONTAINING PROTEIN"/>
    <property type="match status" value="1"/>
</dbReference>
<evidence type="ECO:0000256" key="1">
    <source>
        <dbReference type="ARBA" id="ARBA00004651"/>
    </source>
</evidence>
<feature type="transmembrane region" description="Helical" evidence="6">
    <location>
        <begin position="113"/>
        <end position="131"/>
    </location>
</feature>
<dbReference type="Proteomes" id="UP000176288">
    <property type="component" value="Chromosome"/>
</dbReference>
<feature type="transmembrane region" description="Helical" evidence="6">
    <location>
        <begin position="72"/>
        <end position="92"/>
    </location>
</feature>
<evidence type="ECO:0000313" key="8">
    <source>
        <dbReference type="EMBL" id="AOZ72718.1"/>
    </source>
</evidence>
<feature type="transmembrane region" description="Helical" evidence="6">
    <location>
        <begin position="204"/>
        <end position="225"/>
    </location>
</feature>
<feature type="domain" description="Na+/H+ antiporter NhaC-like C-terminal" evidence="7">
    <location>
        <begin position="162"/>
        <end position="489"/>
    </location>
</feature>